<comment type="similarity">
    <text evidence="1">Belongs to the peptidase S1C family.</text>
</comment>
<evidence type="ECO:0000256" key="9">
    <source>
        <dbReference type="SAM" id="SignalP"/>
    </source>
</evidence>
<dbReference type="Gene3D" id="2.30.42.10">
    <property type="match status" value="2"/>
</dbReference>
<dbReference type="InterPro" id="IPR009003">
    <property type="entry name" value="Peptidase_S1_PA"/>
</dbReference>
<dbReference type="SUPFAM" id="SSF50494">
    <property type="entry name" value="Trypsin-like serine proteases"/>
    <property type="match status" value="1"/>
</dbReference>
<reference evidence="11 12" key="1">
    <citation type="submission" date="2020-08" db="EMBL/GenBank/DDBJ databases">
        <title>Genomic Encyclopedia of Type Strains, Phase IV (KMG-IV): sequencing the most valuable type-strain genomes for metagenomic binning, comparative biology and taxonomic classification.</title>
        <authorList>
            <person name="Goeker M."/>
        </authorList>
    </citation>
    <scope>NUCLEOTIDE SEQUENCE [LARGE SCALE GENOMIC DNA]</scope>
    <source>
        <strain evidence="11 12">DSM 28760</strain>
    </source>
</reference>
<organism evidence="11 12">
    <name type="scientific">Pseudochelatococcus contaminans</name>
    <dbReference type="NCBI Taxonomy" id="1538103"/>
    <lineage>
        <taxon>Bacteria</taxon>
        <taxon>Pseudomonadati</taxon>
        <taxon>Pseudomonadota</taxon>
        <taxon>Alphaproteobacteria</taxon>
        <taxon>Hyphomicrobiales</taxon>
        <taxon>Chelatococcaceae</taxon>
        <taxon>Pseudochelatococcus</taxon>
    </lineage>
</organism>
<dbReference type="EMBL" id="JACICC010000008">
    <property type="protein sequence ID" value="MBB3810784.1"/>
    <property type="molecule type" value="Genomic_DNA"/>
</dbReference>
<dbReference type="Gene3D" id="2.40.10.120">
    <property type="match status" value="1"/>
</dbReference>
<feature type="binding site" evidence="8">
    <location>
        <begin position="223"/>
        <end position="225"/>
    </location>
    <ligand>
        <name>substrate</name>
    </ligand>
</feature>
<dbReference type="SMART" id="SM00228">
    <property type="entry name" value="PDZ"/>
    <property type="match status" value="1"/>
</dbReference>
<dbReference type="SUPFAM" id="SSF50156">
    <property type="entry name" value="PDZ domain-like"/>
    <property type="match status" value="2"/>
</dbReference>
<sequence>MSALSRALTVSAALLVASVWAPLASAQGANQEAAQTRVVPGAREEVLMSLAPVVREIAPSIVNVYGSRVEQRQAHPFLDDPFFGQFFGERGFGVPRDRVQRSAGSGVVVDPSGLVITNHHVIAGMTEVKVSLADRREYPAKVVISDERSDLAVLKLEGEGPFPAARLGDSEALEVGDFVIALGNPFGVGQTVTQGIVSALARTQAGISDFQSFIQTDAAINPGNSGGPLVDLNGDVVGINTAIFTRSGGNHGIGFAVPSSVARLVLESARGGSSVVRRPWLGARLQTVSQDIAHGLGLPRPLGALVASVVNDSPAMKAGLVPGDVITSVSGRPVDDPDGFGYHFYSRPVDGEISLAVLRGGDTVTLTLPLAAAPERPARDPVTAGERPRSPFIGATVVNLSPAVAEEMAITYADNGVVILDPGASARFGFRAGDILLSINDRDIANTGDFDTAWQSAPRFWRVTLNRQGRVLRTEFGG</sequence>
<dbReference type="RefSeq" id="WP_183754063.1">
    <property type="nucleotide sequence ID" value="NZ_JACICC010000008.1"/>
</dbReference>
<dbReference type="InterPro" id="IPR001478">
    <property type="entry name" value="PDZ"/>
</dbReference>
<feature type="chain" id="PRO_5039037037" evidence="9">
    <location>
        <begin position="27"/>
        <end position="478"/>
    </location>
</feature>
<dbReference type="NCBIfam" id="TIGR02037">
    <property type="entry name" value="degP_htrA_DO"/>
    <property type="match status" value="1"/>
</dbReference>
<dbReference type="GO" id="GO:0006508">
    <property type="term" value="P:proteolysis"/>
    <property type="evidence" value="ECO:0007669"/>
    <property type="project" value="UniProtKB-KW"/>
</dbReference>
<evidence type="ECO:0000259" key="10">
    <source>
        <dbReference type="PROSITE" id="PS50106"/>
    </source>
</evidence>
<dbReference type="InterPro" id="IPR011782">
    <property type="entry name" value="Pept_S1C_Do"/>
</dbReference>
<dbReference type="PROSITE" id="PS50106">
    <property type="entry name" value="PDZ"/>
    <property type="match status" value="1"/>
</dbReference>
<dbReference type="PRINTS" id="PR00834">
    <property type="entry name" value="PROTEASES2C"/>
</dbReference>
<evidence type="ECO:0000256" key="8">
    <source>
        <dbReference type="PIRSR" id="PIRSR611782-2"/>
    </source>
</evidence>
<evidence type="ECO:0000256" key="7">
    <source>
        <dbReference type="PIRSR" id="PIRSR611782-1"/>
    </source>
</evidence>
<keyword evidence="4" id="KW-0677">Repeat</keyword>
<evidence type="ECO:0000256" key="2">
    <source>
        <dbReference type="ARBA" id="ARBA00022670"/>
    </source>
</evidence>
<protein>
    <submittedName>
        <fullName evidence="11">Do/DeqQ family serine protease</fullName>
    </submittedName>
</protein>
<dbReference type="InterPro" id="IPR036034">
    <property type="entry name" value="PDZ_sf"/>
</dbReference>
<evidence type="ECO:0000256" key="3">
    <source>
        <dbReference type="ARBA" id="ARBA00022729"/>
    </source>
</evidence>
<feature type="active site" description="Charge relay system" evidence="7">
    <location>
        <position position="225"/>
    </location>
</feature>
<keyword evidence="5" id="KW-0378">Hydrolase</keyword>
<keyword evidence="12" id="KW-1185">Reference proteome</keyword>
<evidence type="ECO:0000256" key="4">
    <source>
        <dbReference type="ARBA" id="ARBA00022737"/>
    </source>
</evidence>
<keyword evidence="3 9" id="KW-0732">Signal</keyword>
<accession>A0A7W6EI46</accession>
<dbReference type="GO" id="GO:0004252">
    <property type="term" value="F:serine-type endopeptidase activity"/>
    <property type="evidence" value="ECO:0007669"/>
    <property type="project" value="InterPro"/>
</dbReference>
<keyword evidence="2 11" id="KW-0645">Protease</keyword>
<dbReference type="AlphaFoldDB" id="A0A7W6EI46"/>
<evidence type="ECO:0000313" key="11">
    <source>
        <dbReference type="EMBL" id="MBB3810784.1"/>
    </source>
</evidence>
<keyword evidence="6" id="KW-0720">Serine protease</keyword>
<feature type="binding site" evidence="8">
    <location>
        <position position="120"/>
    </location>
    <ligand>
        <name>substrate</name>
    </ligand>
</feature>
<feature type="active site" description="Charge relay system" evidence="7">
    <location>
        <position position="120"/>
    </location>
</feature>
<gene>
    <name evidence="11" type="ORF">FHS81_002890</name>
</gene>
<feature type="domain" description="PDZ" evidence="10">
    <location>
        <begin position="263"/>
        <end position="336"/>
    </location>
</feature>
<dbReference type="Proteomes" id="UP000537592">
    <property type="component" value="Unassembled WGS sequence"/>
</dbReference>
<dbReference type="InterPro" id="IPR001940">
    <property type="entry name" value="Peptidase_S1C"/>
</dbReference>
<dbReference type="PANTHER" id="PTHR22939:SF129">
    <property type="entry name" value="SERINE PROTEASE HTRA2, MITOCHONDRIAL"/>
    <property type="match status" value="1"/>
</dbReference>
<evidence type="ECO:0000256" key="1">
    <source>
        <dbReference type="ARBA" id="ARBA00010541"/>
    </source>
</evidence>
<dbReference type="Pfam" id="PF13365">
    <property type="entry name" value="Trypsin_2"/>
    <property type="match status" value="1"/>
</dbReference>
<evidence type="ECO:0000256" key="6">
    <source>
        <dbReference type="ARBA" id="ARBA00022825"/>
    </source>
</evidence>
<evidence type="ECO:0000313" key="12">
    <source>
        <dbReference type="Proteomes" id="UP000537592"/>
    </source>
</evidence>
<dbReference type="PANTHER" id="PTHR22939">
    <property type="entry name" value="SERINE PROTEASE FAMILY S1C HTRA-RELATED"/>
    <property type="match status" value="1"/>
</dbReference>
<feature type="active site" description="Charge relay system" evidence="7">
    <location>
        <position position="150"/>
    </location>
</feature>
<dbReference type="Pfam" id="PF13180">
    <property type="entry name" value="PDZ_2"/>
    <property type="match status" value="1"/>
</dbReference>
<comment type="caution">
    <text evidence="11">The sequence shown here is derived from an EMBL/GenBank/DDBJ whole genome shotgun (WGS) entry which is preliminary data.</text>
</comment>
<evidence type="ECO:0000256" key="5">
    <source>
        <dbReference type="ARBA" id="ARBA00022801"/>
    </source>
</evidence>
<feature type="binding site" evidence="8">
    <location>
        <position position="150"/>
    </location>
    <ligand>
        <name>substrate</name>
    </ligand>
</feature>
<feature type="signal peptide" evidence="9">
    <location>
        <begin position="1"/>
        <end position="26"/>
    </location>
</feature>
<name>A0A7W6EI46_9HYPH</name>
<proteinExistence type="inferred from homology"/>